<name>A0A4P6F5G3_9MICO</name>
<evidence type="ECO:0000313" key="2">
    <source>
        <dbReference type="Proteomes" id="UP000292118"/>
    </source>
</evidence>
<protein>
    <submittedName>
        <fullName evidence="1">Uncharacterized protein</fullName>
    </submittedName>
</protein>
<dbReference type="EMBL" id="CP035493">
    <property type="protein sequence ID" value="QAY70003.1"/>
    <property type="molecule type" value="Genomic_DNA"/>
</dbReference>
<organism evidence="1 2">
    <name type="scientific">Xylanimonas protaetiae</name>
    <dbReference type="NCBI Taxonomy" id="2509457"/>
    <lineage>
        <taxon>Bacteria</taxon>
        <taxon>Bacillati</taxon>
        <taxon>Actinomycetota</taxon>
        <taxon>Actinomycetes</taxon>
        <taxon>Micrococcales</taxon>
        <taxon>Promicromonosporaceae</taxon>
        <taxon>Xylanimonas</taxon>
    </lineage>
</organism>
<dbReference type="KEGG" id="xya:ET471_08135"/>
<dbReference type="Proteomes" id="UP000292118">
    <property type="component" value="Chromosome"/>
</dbReference>
<dbReference type="OrthoDB" id="9955588at2"/>
<gene>
    <name evidence="1" type="ORF">ET471_08135</name>
</gene>
<dbReference type="AlphaFoldDB" id="A0A4P6F5G3"/>
<evidence type="ECO:0000313" key="1">
    <source>
        <dbReference type="EMBL" id="QAY70003.1"/>
    </source>
</evidence>
<reference evidence="1 2" key="1">
    <citation type="submission" date="2019-01" db="EMBL/GenBank/DDBJ databases">
        <title>Genome sequencing of strain FW10M-9.</title>
        <authorList>
            <person name="Heo J."/>
            <person name="Kim S.-J."/>
            <person name="Kim J.-S."/>
            <person name="Hong S.-B."/>
            <person name="Kwon S.-W."/>
        </authorList>
    </citation>
    <scope>NUCLEOTIDE SEQUENCE [LARGE SCALE GENOMIC DNA]</scope>
    <source>
        <strain evidence="1 2">FW10M-9</strain>
    </source>
</reference>
<sequence length="82" mass="9119">MIIAYSARPIPAADLNDSFIGRPLAIEVDGLAHYVRLDGIQERPNGIVRLFVGVPVGPAGETWLDLPRMHDTYYDQNNDRAN</sequence>
<keyword evidence="2" id="KW-1185">Reference proteome</keyword>
<proteinExistence type="predicted"/>
<accession>A0A4P6F5G3</accession>
<dbReference type="RefSeq" id="WP_129187516.1">
    <property type="nucleotide sequence ID" value="NZ_CP035493.1"/>
</dbReference>